<sequence>MAAATLFGAGVAHGIRLYNNNAGGNAIGPKRDPFIEANNKKMAEKKDKKKPAAEDDWVPILIDSSPVWVGSMPRRSPDDTTGCPINKAIADFVKDMWGRVFSGKKDK</sequence>
<protein>
    <submittedName>
        <fullName evidence="1">Uncharacterized protein</fullName>
    </submittedName>
</protein>
<name>A0A9P1H2Q7_9PEZI</name>
<evidence type="ECO:0000313" key="1">
    <source>
        <dbReference type="EMBL" id="CAI4215555.1"/>
    </source>
</evidence>
<evidence type="ECO:0000313" key="2">
    <source>
        <dbReference type="Proteomes" id="UP000838763"/>
    </source>
</evidence>
<keyword evidence="2" id="KW-1185">Reference proteome</keyword>
<accession>A0A9P1H2Q7</accession>
<gene>
    <name evidence="1" type="ORF">PPNO1_LOCUS5266</name>
</gene>
<dbReference type="EMBL" id="CALLCH030000012">
    <property type="protein sequence ID" value="CAI4215555.1"/>
    <property type="molecule type" value="Genomic_DNA"/>
</dbReference>
<proteinExistence type="predicted"/>
<organism evidence="1 2">
    <name type="scientific">Parascedosporium putredinis</name>
    <dbReference type="NCBI Taxonomy" id="1442378"/>
    <lineage>
        <taxon>Eukaryota</taxon>
        <taxon>Fungi</taxon>
        <taxon>Dikarya</taxon>
        <taxon>Ascomycota</taxon>
        <taxon>Pezizomycotina</taxon>
        <taxon>Sordariomycetes</taxon>
        <taxon>Hypocreomycetidae</taxon>
        <taxon>Microascales</taxon>
        <taxon>Microascaceae</taxon>
        <taxon>Parascedosporium</taxon>
    </lineage>
</organism>
<dbReference type="Proteomes" id="UP000838763">
    <property type="component" value="Unassembled WGS sequence"/>
</dbReference>
<reference evidence="1" key="1">
    <citation type="submission" date="2022-11" db="EMBL/GenBank/DDBJ databases">
        <authorList>
            <person name="Scott C."/>
            <person name="Bruce N."/>
        </authorList>
    </citation>
    <scope>NUCLEOTIDE SEQUENCE</scope>
</reference>
<dbReference type="AlphaFoldDB" id="A0A9P1H2Q7"/>
<comment type="caution">
    <text evidence="1">The sequence shown here is derived from an EMBL/GenBank/DDBJ whole genome shotgun (WGS) entry which is preliminary data.</text>
</comment>